<dbReference type="PANTHER" id="PTHR32523">
    <property type="entry name" value="PHYTOL KINASE 1, CHLOROPLASTIC"/>
    <property type="match status" value="1"/>
</dbReference>
<evidence type="ECO:0000256" key="2">
    <source>
        <dbReference type="ARBA" id="ARBA00010794"/>
    </source>
</evidence>
<dbReference type="InterPro" id="IPR039606">
    <property type="entry name" value="Phytol/farnesol_kinase"/>
</dbReference>
<keyword evidence="5" id="KW-0808">Transferase</keyword>
<sequence>MAPSRAGQLGSRAPPPRKIHVISSAPLGRPLPPLQLYYVLVLVGATLVFWRDSPAGLIAISMMCGGDGLADIVGRRLGAGNRLPWNPAKSWAGSAAMFLGGGAMAMGFIALFCSLGFFPFYPPATLVPIVSTVCLVCTLIESLPINDWLDAAVGVSMLLLPLAAAAAVGIAVDVGQGVVPRVPVLALARALPLR</sequence>
<dbReference type="STRING" id="145388.A0A0D2JKZ0"/>
<dbReference type="GeneID" id="25740907"/>
<feature type="transmembrane region" description="Helical" evidence="14">
    <location>
        <begin position="151"/>
        <end position="172"/>
    </location>
</feature>
<feature type="transmembrane region" description="Helical" evidence="14">
    <location>
        <begin position="125"/>
        <end position="145"/>
    </location>
</feature>
<comment type="pathway">
    <text evidence="11">Cofactor biosynthesis; tocopherol biosynthesis.</text>
</comment>
<keyword evidence="10 14" id="KW-0472">Membrane</keyword>
<dbReference type="EMBL" id="KK101701">
    <property type="protein sequence ID" value="KIY99927.1"/>
    <property type="molecule type" value="Genomic_DNA"/>
</dbReference>
<organism evidence="15 16">
    <name type="scientific">Monoraphidium neglectum</name>
    <dbReference type="NCBI Taxonomy" id="145388"/>
    <lineage>
        <taxon>Eukaryota</taxon>
        <taxon>Viridiplantae</taxon>
        <taxon>Chlorophyta</taxon>
        <taxon>core chlorophytes</taxon>
        <taxon>Chlorophyceae</taxon>
        <taxon>CS clade</taxon>
        <taxon>Sphaeropleales</taxon>
        <taxon>Selenastraceae</taxon>
        <taxon>Monoraphidium</taxon>
    </lineage>
</organism>
<evidence type="ECO:0000256" key="8">
    <source>
        <dbReference type="ARBA" id="ARBA00022946"/>
    </source>
</evidence>
<evidence type="ECO:0000256" key="12">
    <source>
        <dbReference type="ARBA" id="ARBA00039024"/>
    </source>
</evidence>
<evidence type="ECO:0000256" key="14">
    <source>
        <dbReference type="SAM" id="Phobius"/>
    </source>
</evidence>
<proteinExistence type="inferred from homology"/>
<dbReference type="PANTHER" id="PTHR32523:SF8">
    <property type="entry name" value="DOLICHOL KINASE"/>
    <property type="match status" value="1"/>
</dbReference>
<gene>
    <name evidence="15" type="ORF">MNEG_8031</name>
</gene>
<evidence type="ECO:0000313" key="15">
    <source>
        <dbReference type="EMBL" id="KIY99927.1"/>
    </source>
</evidence>
<comment type="catalytic activity">
    <reaction evidence="13">
        <text>phytol + CTP = phytyl phosphate + CDP + H(+)</text>
        <dbReference type="Rhea" id="RHEA:38055"/>
        <dbReference type="ChEBI" id="CHEBI:15378"/>
        <dbReference type="ChEBI" id="CHEBI:17327"/>
        <dbReference type="ChEBI" id="CHEBI:37563"/>
        <dbReference type="ChEBI" id="CHEBI:58069"/>
        <dbReference type="ChEBI" id="CHEBI:75483"/>
        <dbReference type="EC" id="2.7.1.182"/>
    </reaction>
</comment>
<keyword evidence="8" id="KW-0809">Transit peptide</keyword>
<evidence type="ECO:0000256" key="4">
    <source>
        <dbReference type="ARBA" id="ARBA00022640"/>
    </source>
</evidence>
<evidence type="ECO:0000256" key="11">
    <source>
        <dbReference type="ARBA" id="ARBA00024015"/>
    </source>
</evidence>
<dbReference type="EC" id="2.7.1.182" evidence="12"/>
<dbReference type="GO" id="GO:0016020">
    <property type="term" value="C:membrane"/>
    <property type="evidence" value="ECO:0007669"/>
    <property type="project" value="UniProtKB-SubCell"/>
</dbReference>
<comment type="subcellular location">
    <subcellularLocation>
        <location evidence="1">Plastid</location>
        <location evidence="1">Chloroplast membrane</location>
        <topology evidence="1">Multi-pass membrane protein</topology>
    </subcellularLocation>
</comment>
<dbReference type="GO" id="GO:0009507">
    <property type="term" value="C:chloroplast"/>
    <property type="evidence" value="ECO:0007669"/>
    <property type="project" value="UniProtKB-SubCell"/>
</dbReference>
<keyword evidence="3" id="KW-0150">Chloroplast</keyword>
<evidence type="ECO:0000256" key="9">
    <source>
        <dbReference type="ARBA" id="ARBA00022989"/>
    </source>
</evidence>
<name>A0A0D2JKZ0_9CHLO</name>
<keyword evidence="7 15" id="KW-0418">Kinase</keyword>
<dbReference type="GO" id="GO:0010276">
    <property type="term" value="F:phytol kinase activity"/>
    <property type="evidence" value="ECO:0007669"/>
    <property type="project" value="UniProtKB-EC"/>
</dbReference>
<keyword evidence="4" id="KW-0934">Plastid</keyword>
<evidence type="ECO:0000256" key="7">
    <source>
        <dbReference type="ARBA" id="ARBA00022777"/>
    </source>
</evidence>
<evidence type="ECO:0000256" key="3">
    <source>
        <dbReference type="ARBA" id="ARBA00022528"/>
    </source>
</evidence>
<comment type="similarity">
    <text evidence="2">Belongs to the polyprenol kinase family.</text>
</comment>
<protein>
    <recommendedName>
        <fullName evidence="12">phytol kinase</fullName>
        <ecNumber evidence="12">2.7.1.182</ecNumber>
    </recommendedName>
</protein>
<evidence type="ECO:0000256" key="10">
    <source>
        <dbReference type="ARBA" id="ARBA00023136"/>
    </source>
</evidence>
<feature type="transmembrane region" description="Helical" evidence="14">
    <location>
        <begin position="34"/>
        <end position="50"/>
    </location>
</feature>
<evidence type="ECO:0000256" key="6">
    <source>
        <dbReference type="ARBA" id="ARBA00022692"/>
    </source>
</evidence>
<dbReference type="OrthoDB" id="5673at2759"/>
<dbReference type="RefSeq" id="XP_013898947.1">
    <property type="nucleotide sequence ID" value="XM_014043493.1"/>
</dbReference>
<dbReference type="AlphaFoldDB" id="A0A0D2JKZ0"/>
<evidence type="ECO:0000256" key="5">
    <source>
        <dbReference type="ARBA" id="ARBA00022679"/>
    </source>
</evidence>
<keyword evidence="16" id="KW-1185">Reference proteome</keyword>
<dbReference type="Proteomes" id="UP000054498">
    <property type="component" value="Unassembled WGS sequence"/>
</dbReference>
<evidence type="ECO:0000256" key="13">
    <source>
        <dbReference type="ARBA" id="ARBA00048889"/>
    </source>
</evidence>
<keyword evidence="9 14" id="KW-1133">Transmembrane helix</keyword>
<accession>A0A0D2JKZ0</accession>
<dbReference type="KEGG" id="mng:MNEG_8031"/>
<evidence type="ECO:0000313" key="16">
    <source>
        <dbReference type="Proteomes" id="UP000054498"/>
    </source>
</evidence>
<feature type="transmembrane region" description="Helical" evidence="14">
    <location>
        <begin position="94"/>
        <end position="118"/>
    </location>
</feature>
<evidence type="ECO:0000256" key="1">
    <source>
        <dbReference type="ARBA" id="ARBA00004508"/>
    </source>
</evidence>
<reference evidence="15 16" key="1">
    <citation type="journal article" date="2013" name="BMC Genomics">
        <title>Reconstruction of the lipid metabolism for the microalga Monoraphidium neglectum from its genome sequence reveals characteristics suitable for biofuel production.</title>
        <authorList>
            <person name="Bogen C."/>
            <person name="Al-Dilaimi A."/>
            <person name="Albersmeier A."/>
            <person name="Wichmann J."/>
            <person name="Grundmann M."/>
            <person name="Rupp O."/>
            <person name="Lauersen K.J."/>
            <person name="Blifernez-Klassen O."/>
            <person name="Kalinowski J."/>
            <person name="Goesmann A."/>
            <person name="Mussgnug J.H."/>
            <person name="Kruse O."/>
        </authorList>
    </citation>
    <scope>NUCLEOTIDE SEQUENCE [LARGE SCALE GENOMIC DNA]</scope>
    <source>
        <strain evidence="15 16">SAG 48.87</strain>
    </source>
</reference>
<keyword evidence="6 14" id="KW-0812">Transmembrane</keyword>